<dbReference type="PIR" id="F75156">
    <property type="entry name" value="F75156"/>
</dbReference>
<dbReference type="KEGG" id="pab:PAB2075"/>
<reference evidence="1" key="1">
    <citation type="submission" date="1999-07" db="EMBL/GenBank/DDBJ databases">
        <authorList>
            <person name="Genoscope"/>
        </authorList>
    </citation>
    <scope>NUCLEOTIDE SEQUENCE</scope>
    <source>
        <strain evidence="1">Orsay</strain>
    </source>
</reference>
<dbReference type="STRING" id="272844.PAB2075"/>
<keyword evidence="3" id="KW-1185">Reference proteome</keyword>
<sequence length="112" mass="12336">MLSSFSSPQILGSALAIKIFKNSERISMLSHRILTSLSEIGEIANAAEPETIASDSYPYYWNGHFVDKVGVTSTYIPKVAVVNQDSIVILHQTFALTKKLCPYIEMIKQGAT</sequence>
<dbReference type="EMBL" id="HE613800">
    <property type="protein sequence ID" value="CCE69791.1"/>
    <property type="molecule type" value="Genomic_DNA"/>
</dbReference>
<dbReference type="Proteomes" id="UP000000810">
    <property type="component" value="Chromosome"/>
</dbReference>
<protein>
    <submittedName>
        <fullName evidence="1">Uncharacterized protein</fullName>
    </submittedName>
</protein>
<reference evidence="1" key="3">
    <citation type="journal article" date="2001" name="Genome Res.">
        <title>Genome evolution at the genus level: comparison of three complete genomes of hyperthermophilic archaea.</title>
        <authorList>
            <person name="Lecompte O."/>
            <person name="Ripp R."/>
            <person name="Puzos-Barbe V."/>
            <person name="Duprat S."/>
            <person name="Heilig R."/>
            <person name="Dietrich J."/>
            <person name="Thierry J.C."/>
            <person name="Poch O."/>
        </authorList>
    </citation>
    <scope>NUCLEOTIDE SEQUENCE</scope>
    <source>
        <strain evidence="1">Orsay</strain>
    </source>
</reference>
<evidence type="ECO:0000313" key="4">
    <source>
        <dbReference type="Proteomes" id="UP000009139"/>
    </source>
</evidence>
<reference evidence="2 4" key="5">
    <citation type="journal article" date="2012" name="Curr. Microbiol.">
        <title>Re-annotation of two hyperthermophilic archaea Pyrococcus abyssi GE5 and Pyrococcus furiosus DSM 3638.</title>
        <authorList>
            <person name="Gao J."/>
            <person name="Wang J."/>
        </authorList>
    </citation>
    <scope>GENOME REANNOTATION</scope>
    <source>
        <strain evidence="2">GE5</strain>
        <strain evidence="4">GE5 / Orsay</strain>
    </source>
</reference>
<evidence type="ECO:0000313" key="2">
    <source>
        <dbReference type="EMBL" id="CCE69791.1"/>
    </source>
</evidence>
<dbReference type="HOGENOM" id="CLU_2140284_0_0_2"/>
<dbReference type="Proteomes" id="UP000009139">
    <property type="component" value="Chromosome"/>
</dbReference>
<dbReference type="AlphaFoldDB" id="Q9V1L6"/>
<gene>
    <name evidence="1" type="ordered locus">PAB2075</name>
</gene>
<reference evidence="1" key="2">
    <citation type="journal article" date="2000" name="J. Mol. Biol.">
        <title>Archaeal homologs of eukaryotic methylation guide small nucleolar RNAs: lessons from the Pyrococcus genomes.</title>
        <authorList>
            <person name="Gaspin C."/>
            <person name="Cavaille J."/>
            <person name="Erauso G."/>
        </authorList>
    </citation>
    <scope>NUCLEOTIDE SEQUENCE</scope>
    <source>
        <strain evidence="1">Orsay</strain>
    </source>
</reference>
<reference evidence="1 3" key="4">
    <citation type="journal article" date="2003" name="Mol. Microbiol.">
        <title>An integrated analysis of the genome of the hyperthermophilic archaeon Pyrococcus abyssi.</title>
        <authorList>
            <person name="Cohen G."/>
            <person name="Barbe V."/>
            <person name="Flament D."/>
            <person name="Galperin M."/>
            <person name="Heilig R."/>
            <person name="Ripp R."/>
            <person name="Lecompte O."/>
            <person name="Prieur D."/>
            <person name="Poch O."/>
            <person name="Quellerou J."/>
            <person name="Thierry J.C."/>
            <person name="Van der Oost J."/>
            <person name="Weissenbach J."/>
            <person name="Zivanovic Y."/>
            <person name="Forterre P."/>
        </authorList>
    </citation>
    <scope>NUCLEOTIDE SEQUENCE [LARGE SCALE GENOMIC DNA]</scope>
    <source>
        <strain evidence="3">GE5 / Orsay</strain>
        <strain evidence="1">Orsay</strain>
    </source>
</reference>
<proteinExistence type="predicted"/>
<evidence type="ECO:0000313" key="3">
    <source>
        <dbReference type="Proteomes" id="UP000000810"/>
    </source>
</evidence>
<accession>Q9V1L6</accession>
<dbReference type="EMBL" id="AJ248284">
    <property type="protein sequence ID" value="CAB49333.1"/>
    <property type="molecule type" value="Genomic_DNA"/>
</dbReference>
<name>Q9V1L6_PYRAB</name>
<evidence type="ECO:0000313" key="1">
    <source>
        <dbReference type="EMBL" id="CAB49333.1"/>
    </source>
</evidence>
<organism evidence="1 3">
    <name type="scientific">Pyrococcus abyssi (strain GE5 / Orsay)</name>
    <dbReference type="NCBI Taxonomy" id="272844"/>
    <lineage>
        <taxon>Archaea</taxon>
        <taxon>Methanobacteriati</taxon>
        <taxon>Methanobacteriota</taxon>
        <taxon>Thermococci</taxon>
        <taxon>Thermococcales</taxon>
        <taxon>Thermococcaceae</taxon>
        <taxon>Pyrococcus</taxon>
    </lineage>
</organism>